<proteinExistence type="predicted"/>
<keyword evidence="2" id="KW-1185">Reference proteome</keyword>
<accession>A0AAV4TUM5</accession>
<evidence type="ECO:0000313" key="2">
    <source>
        <dbReference type="Proteomes" id="UP001054837"/>
    </source>
</evidence>
<dbReference type="AlphaFoldDB" id="A0AAV4TUM5"/>
<organism evidence="1 2">
    <name type="scientific">Caerostris darwini</name>
    <dbReference type="NCBI Taxonomy" id="1538125"/>
    <lineage>
        <taxon>Eukaryota</taxon>
        <taxon>Metazoa</taxon>
        <taxon>Ecdysozoa</taxon>
        <taxon>Arthropoda</taxon>
        <taxon>Chelicerata</taxon>
        <taxon>Arachnida</taxon>
        <taxon>Araneae</taxon>
        <taxon>Araneomorphae</taxon>
        <taxon>Entelegynae</taxon>
        <taxon>Araneoidea</taxon>
        <taxon>Araneidae</taxon>
        <taxon>Caerostris</taxon>
    </lineage>
</organism>
<gene>
    <name evidence="1" type="ORF">CDAR_314731</name>
</gene>
<dbReference type="Proteomes" id="UP001054837">
    <property type="component" value="Unassembled WGS sequence"/>
</dbReference>
<dbReference type="EMBL" id="BPLQ01010149">
    <property type="protein sequence ID" value="GIY48736.1"/>
    <property type="molecule type" value="Genomic_DNA"/>
</dbReference>
<sequence>MPLRKGDRFSKCRQCSSDLRIVCRMMCRRYPCRASRNLCTAPRLLTQHSSIVHTPPVLTALGRRRIGLYLDGSHVSIHHMHNYCHSMISI</sequence>
<reference evidence="1 2" key="1">
    <citation type="submission" date="2021-06" db="EMBL/GenBank/DDBJ databases">
        <title>Caerostris darwini draft genome.</title>
        <authorList>
            <person name="Kono N."/>
            <person name="Arakawa K."/>
        </authorList>
    </citation>
    <scope>NUCLEOTIDE SEQUENCE [LARGE SCALE GENOMIC DNA]</scope>
</reference>
<protein>
    <submittedName>
        <fullName evidence="1">Uncharacterized protein</fullName>
    </submittedName>
</protein>
<comment type="caution">
    <text evidence="1">The sequence shown here is derived from an EMBL/GenBank/DDBJ whole genome shotgun (WGS) entry which is preliminary data.</text>
</comment>
<name>A0AAV4TUM5_9ARAC</name>
<evidence type="ECO:0000313" key="1">
    <source>
        <dbReference type="EMBL" id="GIY48736.1"/>
    </source>
</evidence>